<dbReference type="STRING" id="1397694.GCA_000702585_02206"/>
<dbReference type="EMBL" id="UGGP01000001">
    <property type="protein sequence ID" value="STO08340.1"/>
    <property type="molecule type" value="Genomic_DNA"/>
</dbReference>
<name>A0A377FU44_9BACL</name>
<dbReference type="OrthoDB" id="2353851at2"/>
<gene>
    <name evidence="1" type="ORF">NCTC13163_01710</name>
</gene>
<evidence type="ECO:0000313" key="2">
    <source>
        <dbReference type="Proteomes" id="UP000254060"/>
    </source>
</evidence>
<dbReference type="Proteomes" id="UP000254060">
    <property type="component" value="Unassembled WGS sequence"/>
</dbReference>
<accession>A0A377FU44</accession>
<protein>
    <recommendedName>
        <fullName evidence="3">DUF2187 domain-containing protein</fullName>
    </recommendedName>
</protein>
<dbReference type="Pfam" id="PF09953">
    <property type="entry name" value="DUF2187"/>
    <property type="match status" value="1"/>
</dbReference>
<evidence type="ECO:0000313" key="1">
    <source>
        <dbReference type="EMBL" id="STO08340.1"/>
    </source>
</evidence>
<organism evidence="1 2">
    <name type="scientific">Exiguobacterium aurantiacum</name>
    <dbReference type="NCBI Taxonomy" id="33987"/>
    <lineage>
        <taxon>Bacteria</taxon>
        <taxon>Bacillati</taxon>
        <taxon>Bacillota</taxon>
        <taxon>Bacilli</taxon>
        <taxon>Bacillales</taxon>
        <taxon>Bacillales Family XII. Incertae Sedis</taxon>
        <taxon>Exiguobacterium</taxon>
    </lineage>
</organism>
<sequence length="66" mass="7284">MGVSVEFAVGDIVKSTREGWVAEVTAVLTNTVIGDVSIMEEFQQLGLEFEKQVLLKTELELIERAS</sequence>
<dbReference type="InterPro" id="IPR018690">
    <property type="entry name" value="DUF2187"/>
</dbReference>
<proteinExistence type="predicted"/>
<evidence type="ECO:0008006" key="3">
    <source>
        <dbReference type="Google" id="ProtNLM"/>
    </source>
</evidence>
<reference evidence="1 2" key="1">
    <citation type="submission" date="2018-06" db="EMBL/GenBank/DDBJ databases">
        <authorList>
            <consortium name="Pathogen Informatics"/>
            <person name="Doyle S."/>
        </authorList>
    </citation>
    <scope>NUCLEOTIDE SEQUENCE [LARGE SCALE GENOMIC DNA]</scope>
    <source>
        <strain evidence="1 2">NCTC13163</strain>
    </source>
</reference>
<dbReference type="AlphaFoldDB" id="A0A377FU44"/>